<comment type="caution">
    <text evidence="2">The sequence shown here is derived from an EMBL/GenBank/DDBJ whole genome shotgun (WGS) entry which is preliminary data.</text>
</comment>
<dbReference type="Proteomes" id="UP001165065">
    <property type="component" value="Unassembled WGS sequence"/>
</dbReference>
<dbReference type="OrthoDB" id="42426at2759"/>
<name>A0A9W7FYS6_9STRA</name>
<organism evidence="2 3">
    <name type="scientific">Triparma columacea</name>
    <dbReference type="NCBI Taxonomy" id="722753"/>
    <lineage>
        <taxon>Eukaryota</taxon>
        <taxon>Sar</taxon>
        <taxon>Stramenopiles</taxon>
        <taxon>Ochrophyta</taxon>
        <taxon>Bolidophyceae</taxon>
        <taxon>Parmales</taxon>
        <taxon>Triparmaceae</taxon>
        <taxon>Triparma</taxon>
    </lineage>
</organism>
<proteinExistence type="predicted"/>
<feature type="region of interest" description="Disordered" evidence="1">
    <location>
        <begin position="330"/>
        <end position="359"/>
    </location>
</feature>
<dbReference type="EMBL" id="BRYA01000568">
    <property type="protein sequence ID" value="GMI23396.1"/>
    <property type="molecule type" value="Genomic_DNA"/>
</dbReference>
<evidence type="ECO:0000313" key="2">
    <source>
        <dbReference type="EMBL" id="GMI23396.1"/>
    </source>
</evidence>
<gene>
    <name evidence="2" type="ORF">TrCOL_g2469</name>
</gene>
<evidence type="ECO:0000313" key="3">
    <source>
        <dbReference type="Proteomes" id="UP001165065"/>
    </source>
</evidence>
<evidence type="ECO:0000256" key="1">
    <source>
        <dbReference type="SAM" id="MobiDB-lite"/>
    </source>
</evidence>
<sequence>MAPFYFKLLLFSGVIINFTLLSVDAFYHLSPTRIKHGTRLKYGGNDVNNDLQHLAALTTTEQWLTKAVPDNMIRKEVSYVVENGSSPSQVVSGIWDRLSQSREQGDAYAEKARKAATESAEGGKPAPYRSTLVIVCPGCKEMEDFHLFDDVVQTINESRRHARRFIIEDVADKMREAVSSELPDSAADVSWSTSVNLAHLHPGFEDRTIAPMTKEDFEELSQDEQEEFRAKAAAEEAARSRMTDEERALKDENDAKINQYKERKMKARRSPHPTLVIEVRTAVQDWGADATGMLATPEQRKQMEQLKQAKGEPNVDHLKNLEASFMKSAAAQKITDAQKTDPDITSPPPATLSSPDESEIARTTLNPSLKVEQWFNKKGADGQVKIKEFVGKNVDEAYGYLFGCLSKELAEVSAENRQEPTSLVFAMPRFLKSSATSFTKFAEDVEKMIDTLQTPFDIKVDYFHSEVVDDEKRAPTGVIVLTLRQQ</sequence>
<dbReference type="AlphaFoldDB" id="A0A9W7FYS6"/>
<protein>
    <submittedName>
        <fullName evidence="2">Uncharacterized protein</fullName>
    </submittedName>
</protein>
<reference evidence="3" key="1">
    <citation type="journal article" date="2023" name="Commun. Biol.">
        <title>Genome analysis of Parmales, the sister group of diatoms, reveals the evolutionary specialization of diatoms from phago-mixotrophs to photoautotrophs.</title>
        <authorList>
            <person name="Ban H."/>
            <person name="Sato S."/>
            <person name="Yoshikawa S."/>
            <person name="Yamada K."/>
            <person name="Nakamura Y."/>
            <person name="Ichinomiya M."/>
            <person name="Sato N."/>
            <person name="Blanc-Mathieu R."/>
            <person name="Endo H."/>
            <person name="Kuwata A."/>
            <person name="Ogata H."/>
        </authorList>
    </citation>
    <scope>NUCLEOTIDE SEQUENCE [LARGE SCALE GENOMIC DNA]</scope>
</reference>
<keyword evidence="3" id="KW-1185">Reference proteome</keyword>
<accession>A0A9W7FYS6</accession>